<dbReference type="Pfam" id="PF00643">
    <property type="entry name" value="zf-B_box"/>
    <property type="match status" value="1"/>
</dbReference>
<evidence type="ECO:0000256" key="14">
    <source>
        <dbReference type="ARBA" id="ARBA00022859"/>
    </source>
</evidence>
<feature type="coiled-coil region" evidence="18">
    <location>
        <begin position="234"/>
        <end position="276"/>
    </location>
</feature>
<dbReference type="Pfam" id="PF13445">
    <property type="entry name" value="zf-RING_UBOX"/>
    <property type="match status" value="1"/>
</dbReference>
<evidence type="ECO:0000259" key="21">
    <source>
        <dbReference type="PROSITE" id="PS50188"/>
    </source>
</evidence>
<dbReference type="InterPro" id="IPR003877">
    <property type="entry name" value="SPRY_dom"/>
</dbReference>
<dbReference type="InterPro" id="IPR003879">
    <property type="entry name" value="Butyrophylin_SPRY"/>
</dbReference>
<dbReference type="InterPro" id="IPR001841">
    <property type="entry name" value="Znf_RING"/>
</dbReference>
<evidence type="ECO:0000256" key="18">
    <source>
        <dbReference type="SAM" id="Coils"/>
    </source>
</evidence>
<reference evidence="23" key="1">
    <citation type="journal article" date="2014" name="Science">
        <title>Nonhuman genetics. Genomic basis for the convergent evolution of electric organs.</title>
        <authorList>
            <person name="Gallant J.R."/>
            <person name="Traeger L.L."/>
            <person name="Volkening J.D."/>
            <person name="Moffett H."/>
            <person name="Chen P.H."/>
            <person name="Novina C.D."/>
            <person name="Phillips G.N.Jr."/>
            <person name="Anand R."/>
            <person name="Wells G.B."/>
            <person name="Pinch M."/>
            <person name="Guth R."/>
            <person name="Unguez G.A."/>
            <person name="Albert J.S."/>
            <person name="Zakon H.H."/>
            <person name="Samanta M.P."/>
            <person name="Sussman M.R."/>
        </authorList>
    </citation>
    <scope>NUCLEOTIDE SEQUENCE [LARGE SCALE GENOMIC DNA]</scope>
</reference>
<evidence type="ECO:0000256" key="9">
    <source>
        <dbReference type="ARBA" id="ARBA00022679"/>
    </source>
</evidence>
<evidence type="ECO:0000256" key="5">
    <source>
        <dbReference type="ARBA" id="ARBA00012483"/>
    </source>
</evidence>
<feature type="region of interest" description="Disordered" evidence="19">
    <location>
        <begin position="359"/>
        <end position="424"/>
    </location>
</feature>
<keyword evidence="14" id="KW-0391">Immunity</keyword>
<evidence type="ECO:0000256" key="2">
    <source>
        <dbReference type="ARBA" id="ARBA00004123"/>
    </source>
</evidence>
<dbReference type="InterPro" id="IPR027370">
    <property type="entry name" value="Znf-RING_euk"/>
</dbReference>
<dbReference type="SMART" id="SM00449">
    <property type="entry name" value="SPRY"/>
    <property type="match status" value="1"/>
</dbReference>
<evidence type="ECO:0000256" key="6">
    <source>
        <dbReference type="ARBA" id="ARBA00022490"/>
    </source>
</evidence>
<keyword evidence="9" id="KW-0808">Transferase</keyword>
<evidence type="ECO:0000256" key="15">
    <source>
        <dbReference type="ARBA" id="ARBA00023054"/>
    </source>
</evidence>
<reference evidence="22" key="4">
    <citation type="submission" date="2025-08" db="UniProtKB">
        <authorList>
            <consortium name="Ensembl"/>
        </authorList>
    </citation>
    <scope>IDENTIFICATION</scope>
</reference>
<dbReference type="GO" id="GO:0045087">
    <property type="term" value="P:innate immune response"/>
    <property type="evidence" value="ECO:0007669"/>
    <property type="project" value="UniProtKB-KW"/>
</dbReference>
<comment type="catalytic activity">
    <reaction evidence="1">
        <text>S-ubiquitinyl-[E2 ubiquitin-conjugating enzyme]-L-cysteine + [acceptor protein]-L-lysine = [E2 ubiquitin-conjugating enzyme]-L-cysteine + N(6)-ubiquitinyl-[acceptor protein]-L-lysine.</text>
        <dbReference type="EC" id="2.3.2.27"/>
    </reaction>
</comment>
<evidence type="ECO:0000256" key="13">
    <source>
        <dbReference type="ARBA" id="ARBA00022833"/>
    </source>
</evidence>
<dbReference type="GO" id="GO:0005634">
    <property type="term" value="C:nucleus"/>
    <property type="evidence" value="ECO:0007669"/>
    <property type="project" value="UniProtKB-SubCell"/>
</dbReference>
<evidence type="ECO:0000256" key="4">
    <source>
        <dbReference type="ARBA" id="ARBA00004906"/>
    </source>
</evidence>
<dbReference type="Gene3D" id="3.30.40.10">
    <property type="entry name" value="Zinc/RING finger domain, C3HC4 (zinc finger)"/>
    <property type="match status" value="1"/>
</dbReference>
<dbReference type="AlphaFoldDB" id="A0A4W4EJ16"/>
<dbReference type="FunFam" id="2.60.120.920:FF:000045">
    <property type="entry name" value="E3 ubiquitin/ISG15 ligase TRIM25"/>
    <property type="match status" value="1"/>
</dbReference>
<evidence type="ECO:0000256" key="8">
    <source>
        <dbReference type="ARBA" id="ARBA00022588"/>
    </source>
</evidence>
<comment type="pathway">
    <text evidence="4">Protein modification; protein ubiquitination.</text>
</comment>
<dbReference type="CDD" id="cd19776">
    <property type="entry name" value="Bbox2_TRIM25_C-IV"/>
    <property type="match status" value="1"/>
</dbReference>
<keyword evidence="23" id="KW-1185">Reference proteome</keyword>
<dbReference type="InterPro" id="IPR017907">
    <property type="entry name" value="Znf_RING_CS"/>
</dbReference>
<dbReference type="Gene3D" id="2.60.120.920">
    <property type="match status" value="1"/>
</dbReference>
<keyword evidence="6" id="KW-0963">Cytoplasm</keyword>
<evidence type="ECO:0000256" key="17">
    <source>
        <dbReference type="PROSITE-ProRule" id="PRU00175"/>
    </source>
</evidence>
<dbReference type="EC" id="2.3.2.27" evidence="5"/>
<dbReference type="Gene3D" id="3.30.160.60">
    <property type="entry name" value="Classic Zinc Finger"/>
    <property type="match status" value="1"/>
</dbReference>
<dbReference type="Pfam" id="PF00622">
    <property type="entry name" value="SPRY"/>
    <property type="match status" value="1"/>
</dbReference>
<dbReference type="Pfam" id="PF13765">
    <property type="entry name" value="PRY"/>
    <property type="match status" value="1"/>
</dbReference>
<feature type="domain" description="RING-type" evidence="20">
    <location>
        <begin position="17"/>
        <end position="57"/>
    </location>
</feature>
<dbReference type="SMART" id="SM00589">
    <property type="entry name" value="PRY"/>
    <property type="match status" value="1"/>
</dbReference>
<evidence type="ECO:0000256" key="10">
    <source>
        <dbReference type="ARBA" id="ARBA00022723"/>
    </source>
</evidence>
<feature type="compositionally biased region" description="Basic and acidic residues" evidence="19">
    <location>
        <begin position="390"/>
        <end position="403"/>
    </location>
</feature>
<dbReference type="InterPro" id="IPR013083">
    <property type="entry name" value="Znf_RING/FYVE/PHD"/>
</dbReference>
<reference evidence="23" key="2">
    <citation type="journal article" date="2017" name="Sci. Adv.">
        <title>A tail of two voltages: Proteomic comparison of the three electric organs of the electric eel.</title>
        <authorList>
            <person name="Traeger L.L."/>
            <person name="Sabat G."/>
            <person name="Barrett-Wilt G.A."/>
            <person name="Wells G.B."/>
            <person name="Sussman M.R."/>
        </authorList>
    </citation>
    <scope>NUCLEOTIDE SEQUENCE [LARGE SCALE GENOMIC DNA]</scope>
</reference>
<dbReference type="SUPFAM" id="SSF49899">
    <property type="entry name" value="Concanavalin A-like lectins/glucanases"/>
    <property type="match status" value="1"/>
</dbReference>
<dbReference type="CDD" id="cd16597">
    <property type="entry name" value="RING-HC_TRIM25_C-IV"/>
    <property type="match status" value="1"/>
</dbReference>
<evidence type="ECO:0000256" key="19">
    <source>
        <dbReference type="SAM" id="MobiDB-lite"/>
    </source>
</evidence>
<keyword evidence="7" id="KW-0597">Phosphoprotein</keyword>
<dbReference type="PANTHER" id="PTHR25465">
    <property type="entry name" value="B-BOX DOMAIN CONTAINING"/>
    <property type="match status" value="1"/>
</dbReference>
<dbReference type="InterPro" id="IPR000315">
    <property type="entry name" value="Znf_B-box"/>
</dbReference>
<dbReference type="Ensembl" id="ENSEEET00000012214.2">
    <property type="protein sequence ID" value="ENSEEEP00000012073.2"/>
    <property type="gene ID" value="ENSEEEG00000006091.2"/>
</dbReference>
<evidence type="ECO:0000259" key="20">
    <source>
        <dbReference type="PROSITE" id="PS50089"/>
    </source>
</evidence>
<evidence type="ECO:0000313" key="23">
    <source>
        <dbReference type="Proteomes" id="UP000314983"/>
    </source>
</evidence>
<reference evidence="22" key="3">
    <citation type="submission" date="2020-05" db="EMBL/GenBank/DDBJ databases">
        <title>Electrophorus electricus (electric eel) genome, fEleEle1, primary haplotype.</title>
        <authorList>
            <person name="Myers G."/>
            <person name="Meyer A."/>
            <person name="Fedrigo O."/>
            <person name="Formenti G."/>
            <person name="Rhie A."/>
            <person name="Tracey A."/>
            <person name="Sims Y."/>
            <person name="Jarvis E.D."/>
        </authorList>
    </citation>
    <scope>NUCLEOTIDE SEQUENCE [LARGE SCALE GENOMIC DNA]</scope>
</reference>
<dbReference type="PRINTS" id="PR01407">
    <property type="entry name" value="BUTYPHLNCDUF"/>
</dbReference>
<dbReference type="SMART" id="SM00336">
    <property type="entry name" value="BBOX"/>
    <property type="match status" value="2"/>
</dbReference>
<dbReference type="SMART" id="SM00184">
    <property type="entry name" value="RING"/>
    <property type="match status" value="1"/>
</dbReference>
<gene>
    <name evidence="22" type="primary">TRIM25</name>
</gene>
<dbReference type="InterPro" id="IPR001870">
    <property type="entry name" value="B30.2/SPRY"/>
</dbReference>
<keyword evidence="13" id="KW-0862">Zinc</keyword>
<keyword evidence="16" id="KW-0539">Nucleus</keyword>
<evidence type="ECO:0000256" key="1">
    <source>
        <dbReference type="ARBA" id="ARBA00000900"/>
    </source>
</evidence>
<keyword evidence="11 17" id="KW-0863">Zinc-finger</keyword>
<protein>
    <recommendedName>
        <fullName evidence="5">RING-type E3 ubiquitin transferase</fullName>
        <ecNumber evidence="5">2.3.2.27</ecNumber>
    </recommendedName>
</protein>
<sequence>MADAAMSLLSLEDDLTCSICLCPFDNPVSLICGHSFCLVCLEETWKDAVSLFCPHCRAHYHTKPELKKNTVLSAVVETFKSKSLESSADGQVPGKEPKQVMCDTCMEAPAVNTCLTCMANFCVVHVRPHQENPIFRAHQLIEPLADLSEMLCPDHGKMTEFYCGDHDRSICSSCLQQNHKGCRFSSPEEQRVKKESEMKDKLGTLDSKIEKNQLVISQMREQQAKLKDIAAVRKRALEMEYQQIRDMLQKDEKEAMDALEKDLETGQSKLNTLIKRFNHNIEKMSATTAKINSLLGQSHSLDFLQASVHMPSEVNFDPYAPRINLDSKQVIAFHSSIVLLKDMISKVLKQQVEMRVSAFKPDSGAGEDIRPTSPGLKDRDVPSGARKKPNPRDKKENKGDRKEHKAHAQPKEKEPKGDRARRVPQQGMNSAFSKSMDNLGPDLVPVQMGSVPVTGLKRSDLLKYSTILTFDPKTAHKRVALSENNTKASVSDEPSMYPDHPARFTVCSQVLCSKGFSQGCHYWEVKMSSCNFCGLGLAYGSLDRKGPSSRLGRNAESWCVEWFNVKLSAWHNSAETVLSNPNPSRVGVLLDCNEGSATFYIVADRAYPFHTFVFPFSQAVYPAFWIFSSGSSISLCKLSN</sequence>
<accession>A0A4W4EJ16</accession>
<evidence type="ECO:0000256" key="11">
    <source>
        <dbReference type="ARBA" id="ARBA00022771"/>
    </source>
</evidence>
<evidence type="ECO:0000256" key="12">
    <source>
        <dbReference type="ARBA" id="ARBA00022786"/>
    </source>
</evidence>
<dbReference type="PROSITE" id="PS50089">
    <property type="entry name" value="ZF_RING_2"/>
    <property type="match status" value="1"/>
</dbReference>
<dbReference type="Proteomes" id="UP000314983">
    <property type="component" value="Chromosome 1"/>
</dbReference>
<keyword evidence="10" id="KW-0479">Metal-binding</keyword>
<dbReference type="InterPro" id="IPR013320">
    <property type="entry name" value="ConA-like_dom_sf"/>
</dbReference>
<name>A0A4W4EJ16_ELEEL</name>
<evidence type="ECO:0000256" key="3">
    <source>
        <dbReference type="ARBA" id="ARBA00004496"/>
    </source>
</evidence>
<dbReference type="InterPro" id="IPR051051">
    <property type="entry name" value="E3_ubiq-ligase_TRIM/RNF"/>
</dbReference>
<dbReference type="PANTHER" id="PTHR25465:SF77">
    <property type="entry name" value="E3 UBIQUITIN_ISG15 LIGASE TRIM25"/>
    <property type="match status" value="1"/>
</dbReference>
<keyword evidence="15 18" id="KW-0175">Coiled coil</keyword>
<feature type="domain" description="B30.2/SPRY" evidence="21">
    <location>
        <begin position="448"/>
        <end position="640"/>
    </location>
</feature>
<keyword evidence="8" id="KW-0399">Innate immunity</keyword>
<evidence type="ECO:0000256" key="7">
    <source>
        <dbReference type="ARBA" id="ARBA00022553"/>
    </source>
</evidence>
<evidence type="ECO:0000256" key="16">
    <source>
        <dbReference type="ARBA" id="ARBA00023242"/>
    </source>
</evidence>
<dbReference type="SUPFAM" id="SSF57850">
    <property type="entry name" value="RING/U-box"/>
    <property type="match status" value="1"/>
</dbReference>
<dbReference type="PROSITE" id="PS50188">
    <property type="entry name" value="B302_SPRY"/>
    <property type="match status" value="1"/>
</dbReference>
<dbReference type="GO" id="GO:0005737">
    <property type="term" value="C:cytoplasm"/>
    <property type="evidence" value="ECO:0007669"/>
    <property type="project" value="UniProtKB-SubCell"/>
</dbReference>
<evidence type="ECO:0000313" key="22">
    <source>
        <dbReference type="Ensembl" id="ENSEEEP00000012073.2"/>
    </source>
</evidence>
<keyword evidence="12" id="KW-0833">Ubl conjugation pathway</keyword>
<dbReference type="InterPro" id="IPR058030">
    <property type="entry name" value="TRIM8/14/16/25/29/45/65_CC"/>
</dbReference>
<dbReference type="GO" id="GO:0061630">
    <property type="term" value="F:ubiquitin protein ligase activity"/>
    <property type="evidence" value="ECO:0007669"/>
    <property type="project" value="UniProtKB-EC"/>
</dbReference>
<feature type="compositionally biased region" description="Basic and acidic residues" evidence="19">
    <location>
        <begin position="409"/>
        <end position="421"/>
    </location>
</feature>
<dbReference type="Pfam" id="PF25600">
    <property type="entry name" value="TRIM_CC"/>
    <property type="match status" value="1"/>
</dbReference>
<dbReference type="SUPFAM" id="SSF57845">
    <property type="entry name" value="B-box zinc-binding domain"/>
    <property type="match status" value="1"/>
</dbReference>
<reference evidence="22" key="5">
    <citation type="submission" date="2025-09" db="UniProtKB">
        <authorList>
            <consortium name="Ensembl"/>
        </authorList>
    </citation>
    <scope>IDENTIFICATION</scope>
</reference>
<dbReference type="InterPro" id="IPR043136">
    <property type="entry name" value="B30.2/SPRY_sf"/>
</dbReference>
<comment type="subcellular location">
    <subcellularLocation>
        <location evidence="3">Cytoplasm</location>
    </subcellularLocation>
    <subcellularLocation>
        <location evidence="2">Nucleus</location>
    </subcellularLocation>
</comment>
<proteinExistence type="predicted"/>
<organism evidence="22 23">
    <name type="scientific">Electrophorus electricus</name>
    <name type="common">Electric eel</name>
    <name type="synonym">Gymnotus electricus</name>
    <dbReference type="NCBI Taxonomy" id="8005"/>
    <lineage>
        <taxon>Eukaryota</taxon>
        <taxon>Metazoa</taxon>
        <taxon>Chordata</taxon>
        <taxon>Craniata</taxon>
        <taxon>Vertebrata</taxon>
        <taxon>Euteleostomi</taxon>
        <taxon>Actinopterygii</taxon>
        <taxon>Neopterygii</taxon>
        <taxon>Teleostei</taxon>
        <taxon>Ostariophysi</taxon>
        <taxon>Gymnotiformes</taxon>
        <taxon>Gymnotoidei</taxon>
        <taxon>Gymnotidae</taxon>
        <taxon>Electrophorus</taxon>
    </lineage>
</organism>
<dbReference type="InterPro" id="IPR006574">
    <property type="entry name" value="PRY"/>
</dbReference>
<dbReference type="GO" id="GO:0008270">
    <property type="term" value="F:zinc ion binding"/>
    <property type="evidence" value="ECO:0007669"/>
    <property type="project" value="UniProtKB-KW"/>
</dbReference>
<dbReference type="Gene3D" id="4.10.830.40">
    <property type="match status" value="1"/>
</dbReference>
<dbReference type="GeneTree" id="ENSGT00940000164979"/>
<dbReference type="PROSITE" id="PS00518">
    <property type="entry name" value="ZF_RING_1"/>
    <property type="match status" value="1"/>
</dbReference>